<dbReference type="InterPro" id="IPR036612">
    <property type="entry name" value="KH_dom_type_1_sf"/>
</dbReference>
<dbReference type="SMART" id="SM00322">
    <property type="entry name" value="KH"/>
    <property type="match status" value="1"/>
</dbReference>
<reference evidence="5" key="1">
    <citation type="submission" date="2022-11" db="UniProtKB">
        <authorList>
            <consortium name="WormBaseParasite"/>
        </authorList>
    </citation>
    <scope>IDENTIFICATION</scope>
</reference>
<evidence type="ECO:0000313" key="4">
    <source>
        <dbReference type="Proteomes" id="UP000887581"/>
    </source>
</evidence>
<evidence type="ECO:0000256" key="1">
    <source>
        <dbReference type="PROSITE-ProRule" id="PRU00117"/>
    </source>
</evidence>
<dbReference type="GO" id="GO:0003723">
    <property type="term" value="F:RNA binding"/>
    <property type="evidence" value="ECO:0007669"/>
    <property type="project" value="UniProtKB-UniRule"/>
</dbReference>
<dbReference type="AlphaFoldDB" id="A0A915Q1S5"/>
<dbReference type="Gene3D" id="3.30.1370.10">
    <property type="entry name" value="K Homology domain, type 1"/>
    <property type="match status" value="1"/>
</dbReference>
<dbReference type="SUPFAM" id="SSF55144">
    <property type="entry name" value="LigT-like"/>
    <property type="match status" value="1"/>
</dbReference>
<keyword evidence="1" id="KW-0694">RNA-binding</keyword>
<proteinExistence type="predicted"/>
<protein>
    <submittedName>
        <fullName evidence="5">K Homology domain-containing protein</fullName>
    </submittedName>
</protein>
<dbReference type="InterPro" id="IPR004087">
    <property type="entry name" value="KH_dom"/>
</dbReference>
<dbReference type="PROSITE" id="PS50084">
    <property type="entry name" value="KH_TYPE_1"/>
    <property type="match status" value="1"/>
</dbReference>
<organism evidence="4 5">
    <name type="scientific">Setaria digitata</name>
    <dbReference type="NCBI Taxonomy" id="48799"/>
    <lineage>
        <taxon>Eukaryota</taxon>
        <taxon>Metazoa</taxon>
        <taxon>Ecdysozoa</taxon>
        <taxon>Nematoda</taxon>
        <taxon>Chromadorea</taxon>
        <taxon>Rhabditida</taxon>
        <taxon>Spirurina</taxon>
        <taxon>Spiruromorpha</taxon>
        <taxon>Filarioidea</taxon>
        <taxon>Setariidae</taxon>
        <taxon>Setaria</taxon>
    </lineage>
</organism>
<evidence type="ECO:0000259" key="3">
    <source>
        <dbReference type="SMART" id="SM00322"/>
    </source>
</evidence>
<dbReference type="SUPFAM" id="SSF54791">
    <property type="entry name" value="Eukaryotic type KH-domain (KH-domain type I)"/>
    <property type="match status" value="1"/>
</dbReference>
<dbReference type="InterPro" id="IPR019510">
    <property type="entry name" value="AKAP7-like_phosphoesterase"/>
</dbReference>
<dbReference type="Pfam" id="PF10469">
    <property type="entry name" value="AKAP7_NLS"/>
    <property type="match status" value="1"/>
</dbReference>
<dbReference type="GO" id="GO:0006307">
    <property type="term" value="P:DNA alkylation repair"/>
    <property type="evidence" value="ECO:0007669"/>
    <property type="project" value="InterPro"/>
</dbReference>
<sequence>MRFSEATKIFLKYFRRLPLKSFAKGNLLTVQPMNFPVFVPTYEIDGRIIYRRNIQRTGRNEDELNFGTGDTADLYGESDSCNSAEEALGSSSDMESTATDSSDLLTTDMASEADEDHPERNEEFVVNYNKKTKKWTAKIEIPVPLRRFVIGPKGLVKRKIEEETNCRLLFPVKKKKKRPVEIVSITSEESVMRCRDRIHLLIDGARGRASYTHFVSIPMTHEIIKENFIKFVNTIKNDEELPDSCREEAVFQEPRKLHLTITMLSLFDSDEEKSVSNSLQAVINTDISKILDGKPLEVEMKGLEIMNDDPTRVHVLYALASSDKLSDIANVIAKAMSDTGFSPQQDSVKIHLTLMNTRYMVHISNLNGAVDESGYYSSLATFGL</sequence>
<name>A0A915Q1S5_9BILA</name>
<feature type="region of interest" description="Disordered" evidence="2">
    <location>
        <begin position="82"/>
        <end position="101"/>
    </location>
</feature>
<dbReference type="WBParaSite" id="sdigi.contig462.g8480.t1">
    <property type="protein sequence ID" value="sdigi.contig462.g8480.t1"/>
    <property type="gene ID" value="sdigi.contig462.g8480"/>
</dbReference>
<evidence type="ECO:0000256" key="2">
    <source>
        <dbReference type="SAM" id="MobiDB-lite"/>
    </source>
</evidence>
<dbReference type="InterPro" id="IPR009210">
    <property type="entry name" value="ASCC1"/>
</dbReference>
<dbReference type="GO" id="GO:0006355">
    <property type="term" value="P:regulation of DNA-templated transcription"/>
    <property type="evidence" value="ECO:0007669"/>
    <property type="project" value="TreeGrafter"/>
</dbReference>
<dbReference type="Gene3D" id="3.90.1140.10">
    <property type="entry name" value="Cyclic phosphodiesterase"/>
    <property type="match status" value="1"/>
</dbReference>
<dbReference type="InterPro" id="IPR004088">
    <property type="entry name" value="KH_dom_type_1"/>
</dbReference>
<dbReference type="Pfam" id="PF00013">
    <property type="entry name" value="KH_1"/>
    <property type="match status" value="1"/>
</dbReference>
<dbReference type="Proteomes" id="UP000887581">
    <property type="component" value="Unplaced"/>
</dbReference>
<feature type="compositionally biased region" description="Polar residues" evidence="2">
    <location>
        <begin position="82"/>
        <end position="95"/>
    </location>
</feature>
<dbReference type="GO" id="GO:0005634">
    <property type="term" value="C:nucleus"/>
    <property type="evidence" value="ECO:0007669"/>
    <property type="project" value="TreeGrafter"/>
</dbReference>
<dbReference type="PANTHER" id="PTHR13360">
    <property type="entry name" value="ACTIVATING SIGNAL COINTEGRATOR 1 COMPLEX SUBUNIT 1"/>
    <property type="match status" value="1"/>
</dbReference>
<dbReference type="CDD" id="cd00105">
    <property type="entry name" value="KH-I"/>
    <property type="match status" value="1"/>
</dbReference>
<dbReference type="PANTHER" id="PTHR13360:SF1">
    <property type="entry name" value="ACTIVATING SIGNAL COINTEGRATOR 1 COMPLEX SUBUNIT 1"/>
    <property type="match status" value="1"/>
</dbReference>
<accession>A0A915Q1S5</accession>
<feature type="domain" description="K Homology" evidence="3">
    <location>
        <begin position="133"/>
        <end position="203"/>
    </location>
</feature>
<dbReference type="InterPro" id="IPR009097">
    <property type="entry name" value="Cyclic_Pdiesterase"/>
</dbReference>
<evidence type="ECO:0000313" key="5">
    <source>
        <dbReference type="WBParaSite" id="sdigi.contig462.g8480.t1"/>
    </source>
</evidence>
<keyword evidence="4" id="KW-1185">Reference proteome</keyword>